<dbReference type="InterPro" id="IPR004610">
    <property type="entry name" value="RecJ"/>
</dbReference>
<dbReference type="InterPro" id="IPR001667">
    <property type="entry name" value="DDH_dom"/>
</dbReference>
<dbReference type="RefSeq" id="WP_262394780.1">
    <property type="nucleotide sequence ID" value="NZ_JACRTD010000003.1"/>
</dbReference>
<feature type="domain" description="DDH" evidence="6">
    <location>
        <begin position="79"/>
        <end position="227"/>
    </location>
</feature>
<evidence type="ECO:0000259" key="7">
    <source>
        <dbReference type="Pfam" id="PF02272"/>
    </source>
</evidence>
<evidence type="ECO:0000259" key="8">
    <source>
        <dbReference type="Pfam" id="PF17768"/>
    </source>
</evidence>
<dbReference type="NCBIfam" id="TIGR00644">
    <property type="entry name" value="recJ"/>
    <property type="match status" value="1"/>
</dbReference>
<evidence type="ECO:0000256" key="1">
    <source>
        <dbReference type="ARBA" id="ARBA00005915"/>
    </source>
</evidence>
<evidence type="ECO:0000313" key="10">
    <source>
        <dbReference type="Proteomes" id="UP000623678"/>
    </source>
</evidence>
<keyword evidence="5 9" id="KW-0269">Exonuclease</keyword>
<protein>
    <recommendedName>
        <fullName evidence="2">Single-stranded-DNA-specific exonuclease RecJ</fullName>
    </recommendedName>
</protein>
<dbReference type="GO" id="GO:0003676">
    <property type="term" value="F:nucleic acid binding"/>
    <property type="evidence" value="ECO:0007669"/>
    <property type="project" value="InterPro"/>
</dbReference>
<dbReference type="InterPro" id="IPR051673">
    <property type="entry name" value="SSDNA_exonuclease_RecJ"/>
</dbReference>
<name>A0A926ICA7_9FIRM</name>
<dbReference type="InterPro" id="IPR003156">
    <property type="entry name" value="DHHA1_dom"/>
</dbReference>
<dbReference type="Gene3D" id="3.10.310.30">
    <property type="match status" value="1"/>
</dbReference>
<dbReference type="AlphaFoldDB" id="A0A926ICA7"/>
<comment type="similarity">
    <text evidence="1">Belongs to the RecJ family.</text>
</comment>
<evidence type="ECO:0000256" key="5">
    <source>
        <dbReference type="ARBA" id="ARBA00022839"/>
    </source>
</evidence>
<dbReference type="GO" id="GO:0006281">
    <property type="term" value="P:DNA repair"/>
    <property type="evidence" value="ECO:0007669"/>
    <property type="project" value="InterPro"/>
</dbReference>
<organism evidence="9 10">
    <name type="scientific">Youxingia wuxianensis</name>
    <dbReference type="NCBI Taxonomy" id="2763678"/>
    <lineage>
        <taxon>Bacteria</taxon>
        <taxon>Bacillati</taxon>
        <taxon>Bacillota</taxon>
        <taxon>Clostridia</taxon>
        <taxon>Eubacteriales</taxon>
        <taxon>Oscillospiraceae</taxon>
        <taxon>Youxingia</taxon>
    </lineage>
</organism>
<feature type="domain" description="RecJ OB" evidence="8">
    <location>
        <begin position="453"/>
        <end position="558"/>
    </location>
</feature>
<gene>
    <name evidence="9" type="primary">recJ</name>
    <name evidence="9" type="ORF">H8705_05310</name>
</gene>
<keyword evidence="3" id="KW-0540">Nuclease</keyword>
<feature type="domain" description="DHHA1" evidence="7">
    <location>
        <begin position="346"/>
        <end position="441"/>
    </location>
</feature>
<dbReference type="PANTHER" id="PTHR30255">
    <property type="entry name" value="SINGLE-STRANDED-DNA-SPECIFIC EXONUCLEASE RECJ"/>
    <property type="match status" value="1"/>
</dbReference>
<dbReference type="SUPFAM" id="SSF64182">
    <property type="entry name" value="DHH phosphoesterases"/>
    <property type="match status" value="1"/>
</dbReference>
<evidence type="ECO:0000259" key="6">
    <source>
        <dbReference type="Pfam" id="PF01368"/>
    </source>
</evidence>
<dbReference type="Pfam" id="PF17768">
    <property type="entry name" value="RecJ_OB"/>
    <property type="match status" value="1"/>
</dbReference>
<dbReference type="GO" id="GO:0006310">
    <property type="term" value="P:DNA recombination"/>
    <property type="evidence" value="ECO:0007669"/>
    <property type="project" value="InterPro"/>
</dbReference>
<keyword evidence="4" id="KW-0378">Hydrolase</keyword>
<dbReference type="EMBL" id="JACRTD010000003">
    <property type="protein sequence ID" value="MBC8584997.1"/>
    <property type="molecule type" value="Genomic_DNA"/>
</dbReference>
<dbReference type="InterPro" id="IPR041122">
    <property type="entry name" value="RecJ_OB"/>
</dbReference>
<evidence type="ECO:0000313" key="9">
    <source>
        <dbReference type="EMBL" id="MBC8584997.1"/>
    </source>
</evidence>
<evidence type="ECO:0000256" key="4">
    <source>
        <dbReference type="ARBA" id="ARBA00022801"/>
    </source>
</evidence>
<dbReference type="Gene3D" id="3.90.1640.30">
    <property type="match status" value="1"/>
</dbReference>
<dbReference type="Proteomes" id="UP000623678">
    <property type="component" value="Unassembled WGS sequence"/>
</dbReference>
<dbReference type="GO" id="GO:0008409">
    <property type="term" value="F:5'-3' exonuclease activity"/>
    <property type="evidence" value="ECO:0007669"/>
    <property type="project" value="InterPro"/>
</dbReference>
<evidence type="ECO:0000256" key="3">
    <source>
        <dbReference type="ARBA" id="ARBA00022722"/>
    </source>
</evidence>
<dbReference type="PANTHER" id="PTHR30255:SF2">
    <property type="entry name" value="SINGLE-STRANDED-DNA-SPECIFIC EXONUCLEASE RECJ"/>
    <property type="match status" value="1"/>
</dbReference>
<dbReference type="Pfam" id="PF02272">
    <property type="entry name" value="DHHA1"/>
    <property type="match status" value="1"/>
</dbReference>
<keyword evidence="10" id="KW-1185">Reference proteome</keyword>
<proteinExistence type="inferred from homology"/>
<comment type="caution">
    <text evidence="9">The sequence shown here is derived from an EMBL/GenBank/DDBJ whole genome shotgun (WGS) entry which is preliminary data.</text>
</comment>
<reference evidence="9" key="1">
    <citation type="submission" date="2020-08" db="EMBL/GenBank/DDBJ databases">
        <title>Genome public.</title>
        <authorList>
            <person name="Liu C."/>
            <person name="Sun Q."/>
        </authorList>
    </citation>
    <scope>NUCLEOTIDE SEQUENCE</scope>
    <source>
        <strain evidence="9">NSJ-64</strain>
    </source>
</reference>
<dbReference type="Pfam" id="PF01368">
    <property type="entry name" value="DHH"/>
    <property type="match status" value="1"/>
</dbReference>
<accession>A0A926ICA7</accession>
<sequence length="679" mass="75722">MPIKHWKIKSPEEALVTSLAQQAKLPVVMTRVLTSRGYDTPEKIQAFFSVEEKLSDPFALKDMKKAVQRIVRAVNEGEKIAVYGDYDCDGIMATVLVYSYLETIGADVCYYIPQRDREGYGLNKEALKLIFDSGVRLVITVDNGITAIEEIEYASLLGLDVVITDHHKPREVIPQAVAVVDPHRLEDESGCEYLAGVGVAFKLVCALEGEDSHMMLDQYGDLVAVATVADIVPLIGENRLIVRRGLQILQETENAGLAALAKVCGLGEKTLSCENIAFTLVPRINSAGRFDQVDKAVELLLCDDQERAEELAVQINSLNEKRRQIEDQIVVQILEKLEQSPQITKQRVIVIYGENWHHGIVGIVASRMVERFGKPCIVLSVEGEIARGSARSVDGFSIIDAIHACSQQLTRYGGHNQAAGLTLYAKDLDQFISSINAWAQEHYPQMPLQSLTVDCDILPSELTVDAIAPISMLEPFGSGNEAPLFQIRQVLLQGIYPIGDGKHLRLRFAGGNTVFYAVYFGMTQQSFPYTIGETLDLAASLEVNEYNGEERLSIKIKDIHLCGLDYDRIHQSEQIYQQVMRKEELETSEKEEIVPSREDIAVVYRYLRSKRQLRLSDEVLYSKLRPNISCLCKMKIAIDVLSEMELIQLTADGSNKNVTVVENPQKVDISTSKILQSIS</sequence>
<dbReference type="InterPro" id="IPR038763">
    <property type="entry name" value="DHH_sf"/>
</dbReference>
<evidence type="ECO:0000256" key="2">
    <source>
        <dbReference type="ARBA" id="ARBA00019841"/>
    </source>
</evidence>